<dbReference type="VEuPathDB" id="MicrosporidiaDB:G9O61_00g006770"/>
<dbReference type="AlphaFoldDB" id="A0A0F9WII7"/>
<dbReference type="InterPro" id="IPR031540">
    <property type="entry name" value="DUF5088"/>
</dbReference>
<dbReference type="Pfam" id="PF17008">
    <property type="entry name" value="DUF5088"/>
    <property type="match status" value="1"/>
</dbReference>
<dbReference type="GO" id="GO:0000502">
    <property type="term" value="C:proteasome complex"/>
    <property type="evidence" value="ECO:0007669"/>
    <property type="project" value="UniProtKB-KW"/>
</dbReference>
<dbReference type="OrthoDB" id="2193826at2759"/>
<evidence type="ECO:0000313" key="1">
    <source>
        <dbReference type="EMBL" id="KKO76370.1"/>
    </source>
</evidence>
<organism evidence="1 2">
    <name type="scientific">Vairimorpha ceranae</name>
    <dbReference type="NCBI Taxonomy" id="40302"/>
    <lineage>
        <taxon>Eukaryota</taxon>
        <taxon>Fungi</taxon>
        <taxon>Fungi incertae sedis</taxon>
        <taxon>Microsporidia</taxon>
        <taxon>Nosematidae</taxon>
        <taxon>Vairimorpha</taxon>
    </lineage>
</organism>
<evidence type="ECO:0000313" key="2">
    <source>
        <dbReference type="Proteomes" id="UP000034350"/>
    </source>
</evidence>
<keyword evidence="1" id="KW-0647">Proteasome</keyword>
<name>A0A0F9WII7_9MICR</name>
<accession>A0A0F9WII7</accession>
<dbReference type="Proteomes" id="UP000034350">
    <property type="component" value="Unassembled WGS sequence"/>
</dbReference>
<keyword evidence="2" id="KW-1185">Reference proteome</keyword>
<dbReference type="VEuPathDB" id="MicrosporidiaDB:NCER_100712"/>
<dbReference type="GeneID" id="36320454"/>
<reference evidence="1 2" key="1">
    <citation type="journal article" date="2015" name="Environ. Microbiol.">
        <title>Genome analyses suggest the presence of polyploidy and recent human-driven expansions in eight global populations of the honeybee pathogen Nosema ceranae.</title>
        <authorList>
            <person name="Pelin A."/>
            <person name="Selman M."/>
            <person name="Aris-Brosou S."/>
            <person name="Farinelli L."/>
            <person name="Corradi N."/>
        </authorList>
    </citation>
    <scope>NUCLEOTIDE SEQUENCE [LARGE SCALE GENOMIC DNA]</scope>
    <source>
        <strain evidence="1 2">PA08 1199</strain>
    </source>
</reference>
<dbReference type="VEuPathDB" id="MicrosporidiaDB:AAJ76_4000135822"/>
<dbReference type="EMBL" id="JPQZ01000004">
    <property type="protein sequence ID" value="KKO76370.1"/>
    <property type="molecule type" value="Genomic_DNA"/>
</dbReference>
<gene>
    <name evidence="1" type="ORF">AAJ76_4000135822</name>
</gene>
<comment type="caution">
    <text evidence="1">The sequence shown here is derived from an EMBL/GenBank/DDBJ whole genome shotgun (WGS) entry which is preliminary data.</text>
</comment>
<proteinExistence type="predicted"/>
<protein>
    <submittedName>
        <fullName evidence="1">Atp-dependent 26s proteasome regulatory subunit</fullName>
    </submittedName>
</protein>
<sequence>MTENTYLKVLEIFRSKKIPSTFFILTKKDLYKVNQNLYAKILQGYVYKYDIIYITDNNKENGIKFETVENGTESDTSEFKYDYLDYIYHKYTLLPFITDTLPYYDKEVDFLPESIKPVISGKIIYKTRINVTNTSQYLFFILETDNELFKIIIWKENLKYSSLNVGDFIGITKFRAGKGYPPQGHIEHNEFSEMGFFNVKELTVHELFKLPGLNTKETFKNIEHFKNISGFIKYRSVLNRKSNHGYSEYYLLMVEDVKVVLFYNSDLNFYNIEAGNRIEITNLRQITRQNATFYISTIFTQFKYEDINEFNELCSTFLHETPYKRKHEDIFEDDTQQKRSKNSCMNDKNTDLEINTSLINLSNEDVMHLIDDNTVTVNLEVVTPDTKMSPDIIENIKSQKRNNSILCENTFIESAFGFLPDSFDDFEESFDIINSQKFTLTHFFCPKQIKLEELETYCNRLVINESDKFLISAKIKDINDHKEFSDYYISYVNTNCIENQYPITINIENYKDFFLFENFFAKECDDVYKNISTCIGRECDIILHVFRASIDLVIYNVSNIRFKKL</sequence>
<dbReference type="RefSeq" id="XP_024332112.1">
    <property type="nucleotide sequence ID" value="XM_024475508.1"/>
</dbReference>